<dbReference type="Gene3D" id="3.90.190.10">
    <property type="entry name" value="Protein tyrosine phosphatase superfamily"/>
    <property type="match status" value="1"/>
</dbReference>
<keyword evidence="1" id="KW-0378">Hydrolase</keyword>
<proteinExistence type="predicted"/>
<dbReference type="Pfam" id="PF00782">
    <property type="entry name" value="DSPc"/>
    <property type="match status" value="1"/>
</dbReference>
<dbReference type="GO" id="GO:0033550">
    <property type="term" value="F:MAP kinase tyrosine phosphatase activity"/>
    <property type="evidence" value="ECO:0007669"/>
    <property type="project" value="TreeGrafter"/>
</dbReference>
<dbReference type="SUPFAM" id="SSF52799">
    <property type="entry name" value="(Phosphotyrosine protein) phosphatases II"/>
    <property type="match status" value="1"/>
</dbReference>
<dbReference type="PANTHER" id="PTHR10159">
    <property type="entry name" value="DUAL SPECIFICITY PROTEIN PHOSPHATASE"/>
    <property type="match status" value="1"/>
</dbReference>
<evidence type="ECO:0000259" key="4">
    <source>
        <dbReference type="PROSITE" id="PS50056"/>
    </source>
</evidence>
<evidence type="ECO:0000256" key="2">
    <source>
        <dbReference type="ARBA" id="ARBA00022912"/>
    </source>
</evidence>
<accession>A0A6C0JHR0</accession>
<evidence type="ECO:0000313" key="5">
    <source>
        <dbReference type="EMBL" id="QHU03308.1"/>
    </source>
</evidence>
<dbReference type="SMART" id="SM00195">
    <property type="entry name" value="DSPc"/>
    <property type="match status" value="1"/>
</dbReference>
<dbReference type="GO" id="GO:0017017">
    <property type="term" value="F:MAP kinase tyrosine/serine/threonine phosphatase activity"/>
    <property type="evidence" value="ECO:0007669"/>
    <property type="project" value="TreeGrafter"/>
</dbReference>
<name>A0A6C0JHR0_9ZZZZ</name>
<feature type="domain" description="Tyrosine-protein phosphatase" evidence="3">
    <location>
        <begin position="53"/>
        <end position="196"/>
    </location>
</feature>
<protein>
    <recommendedName>
        <fullName evidence="6">Protein-serine/threonine phosphatase</fullName>
    </recommendedName>
</protein>
<keyword evidence="2" id="KW-0904">Protein phosphatase</keyword>
<dbReference type="PROSITE" id="PS00383">
    <property type="entry name" value="TYR_PHOSPHATASE_1"/>
    <property type="match status" value="1"/>
</dbReference>
<evidence type="ECO:0008006" key="6">
    <source>
        <dbReference type="Google" id="ProtNLM"/>
    </source>
</evidence>
<dbReference type="PANTHER" id="PTHR10159:SF519">
    <property type="entry name" value="DUAL SPECIFICITY PROTEIN PHOSPHATASE MPK3"/>
    <property type="match status" value="1"/>
</dbReference>
<dbReference type="AlphaFoldDB" id="A0A6C0JHR0"/>
<dbReference type="InterPro" id="IPR029021">
    <property type="entry name" value="Prot-tyrosine_phosphatase-like"/>
</dbReference>
<sequence>MDFTYKTYCMGRMLLDKGIGYMYSKDTRDLGKTKRIYDVQKSMFNSLYDLTYQSTYIIGNIYLGNAYNARDYYSLSNNNIGLIINCTEEIPNYFKDHFDYHRIDVKDVNGANIYPYIDECVELIHDYIDNNPLKDVFVHCFMGSSRSATIVAAYLMKYYKFNLRDAVSFIKEKRNIININTDFYNQLKQYQKYLRNGEI</sequence>
<dbReference type="GO" id="GO:0005737">
    <property type="term" value="C:cytoplasm"/>
    <property type="evidence" value="ECO:0007669"/>
    <property type="project" value="TreeGrafter"/>
</dbReference>
<evidence type="ECO:0000259" key="3">
    <source>
        <dbReference type="PROSITE" id="PS50054"/>
    </source>
</evidence>
<organism evidence="5">
    <name type="scientific">viral metagenome</name>
    <dbReference type="NCBI Taxonomy" id="1070528"/>
    <lineage>
        <taxon>unclassified sequences</taxon>
        <taxon>metagenomes</taxon>
        <taxon>organismal metagenomes</taxon>
    </lineage>
</organism>
<dbReference type="PROSITE" id="PS50056">
    <property type="entry name" value="TYR_PHOSPHATASE_2"/>
    <property type="match status" value="1"/>
</dbReference>
<dbReference type="InterPro" id="IPR000387">
    <property type="entry name" value="Tyr_Pase_dom"/>
</dbReference>
<dbReference type="GO" id="GO:0008330">
    <property type="term" value="F:protein tyrosine/threonine phosphatase activity"/>
    <property type="evidence" value="ECO:0007669"/>
    <property type="project" value="TreeGrafter"/>
</dbReference>
<dbReference type="EMBL" id="MN740374">
    <property type="protein sequence ID" value="QHU03308.1"/>
    <property type="molecule type" value="Genomic_DNA"/>
</dbReference>
<dbReference type="InterPro" id="IPR016130">
    <property type="entry name" value="Tyr_Pase_AS"/>
</dbReference>
<reference evidence="5" key="1">
    <citation type="journal article" date="2020" name="Nature">
        <title>Giant virus diversity and host interactions through global metagenomics.</title>
        <authorList>
            <person name="Schulz F."/>
            <person name="Roux S."/>
            <person name="Paez-Espino D."/>
            <person name="Jungbluth S."/>
            <person name="Walsh D.A."/>
            <person name="Denef V.J."/>
            <person name="McMahon K.D."/>
            <person name="Konstantinidis K.T."/>
            <person name="Eloe-Fadrosh E.A."/>
            <person name="Kyrpides N.C."/>
            <person name="Woyke T."/>
        </authorList>
    </citation>
    <scope>NUCLEOTIDE SEQUENCE</scope>
    <source>
        <strain evidence="5">GVMAG-M-3300026093-6</strain>
    </source>
</reference>
<feature type="domain" description="Tyrosine specific protein phosphatases" evidence="4">
    <location>
        <begin position="118"/>
        <end position="185"/>
    </location>
</feature>
<evidence type="ECO:0000256" key="1">
    <source>
        <dbReference type="ARBA" id="ARBA00022801"/>
    </source>
</evidence>
<dbReference type="CDD" id="cd14498">
    <property type="entry name" value="DSP"/>
    <property type="match status" value="1"/>
</dbReference>
<dbReference type="GO" id="GO:0043409">
    <property type="term" value="P:negative regulation of MAPK cascade"/>
    <property type="evidence" value="ECO:0007669"/>
    <property type="project" value="TreeGrafter"/>
</dbReference>
<dbReference type="InterPro" id="IPR000340">
    <property type="entry name" value="Dual-sp_phosphatase_cat-dom"/>
</dbReference>
<dbReference type="PROSITE" id="PS50054">
    <property type="entry name" value="TYR_PHOSPHATASE_DUAL"/>
    <property type="match status" value="1"/>
</dbReference>
<dbReference type="InterPro" id="IPR020422">
    <property type="entry name" value="TYR_PHOSPHATASE_DUAL_dom"/>
</dbReference>